<protein>
    <recommendedName>
        <fullName evidence="3">Alpha-galactosidase A</fullName>
    </recommendedName>
</protein>
<proteinExistence type="predicted"/>
<evidence type="ECO:0008006" key="3">
    <source>
        <dbReference type="Google" id="ProtNLM"/>
    </source>
</evidence>
<dbReference type="Proteomes" id="UP001303473">
    <property type="component" value="Unassembled WGS sequence"/>
</dbReference>
<accession>A0AAN6N763</accession>
<organism evidence="1 2">
    <name type="scientific">Diplogelasinospora grovesii</name>
    <dbReference type="NCBI Taxonomy" id="303347"/>
    <lineage>
        <taxon>Eukaryota</taxon>
        <taxon>Fungi</taxon>
        <taxon>Dikarya</taxon>
        <taxon>Ascomycota</taxon>
        <taxon>Pezizomycotina</taxon>
        <taxon>Sordariomycetes</taxon>
        <taxon>Sordariomycetidae</taxon>
        <taxon>Sordariales</taxon>
        <taxon>Diplogelasinosporaceae</taxon>
        <taxon>Diplogelasinospora</taxon>
    </lineage>
</organism>
<evidence type="ECO:0000313" key="1">
    <source>
        <dbReference type="EMBL" id="KAK3939478.1"/>
    </source>
</evidence>
<dbReference type="Gene3D" id="1.10.510.10">
    <property type="entry name" value="Transferase(Phosphotransferase) domain 1"/>
    <property type="match status" value="1"/>
</dbReference>
<dbReference type="EMBL" id="MU853810">
    <property type="protein sequence ID" value="KAK3939478.1"/>
    <property type="molecule type" value="Genomic_DNA"/>
</dbReference>
<comment type="caution">
    <text evidence="1">The sequence shown here is derived from an EMBL/GenBank/DDBJ whole genome shotgun (WGS) entry which is preliminary data.</text>
</comment>
<dbReference type="AlphaFoldDB" id="A0AAN6N763"/>
<reference evidence="2" key="1">
    <citation type="journal article" date="2023" name="Mol. Phylogenet. Evol.">
        <title>Genome-scale phylogeny and comparative genomics of the fungal order Sordariales.</title>
        <authorList>
            <person name="Hensen N."/>
            <person name="Bonometti L."/>
            <person name="Westerberg I."/>
            <person name="Brannstrom I.O."/>
            <person name="Guillou S."/>
            <person name="Cros-Aarteil S."/>
            <person name="Calhoun S."/>
            <person name="Haridas S."/>
            <person name="Kuo A."/>
            <person name="Mondo S."/>
            <person name="Pangilinan J."/>
            <person name="Riley R."/>
            <person name="LaButti K."/>
            <person name="Andreopoulos B."/>
            <person name="Lipzen A."/>
            <person name="Chen C."/>
            <person name="Yan M."/>
            <person name="Daum C."/>
            <person name="Ng V."/>
            <person name="Clum A."/>
            <person name="Steindorff A."/>
            <person name="Ohm R.A."/>
            <person name="Martin F."/>
            <person name="Silar P."/>
            <person name="Natvig D.O."/>
            <person name="Lalanne C."/>
            <person name="Gautier V."/>
            <person name="Ament-Velasquez S.L."/>
            <person name="Kruys A."/>
            <person name="Hutchinson M.I."/>
            <person name="Powell A.J."/>
            <person name="Barry K."/>
            <person name="Miller A.N."/>
            <person name="Grigoriev I.V."/>
            <person name="Debuchy R."/>
            <person name="Gladieux P."/>
            <person name="Hiltunen Thoren M."/>
            <person name="Johannesson H."/>
        </authorList>
    </citation>
    <scope>NUCLEOTIDE SEQUENCE [LARGE SCALE GENOMIC DNA]</scope>
    <source>
        <strain evidence="2">CBS 340.73</strain>
    </source>
</reference>
<evidence type="ECO:0000313" key="2">
    <source>
        <dbReference type="Proteomes" id="UP001303473"/>
    </source>
</evidence>
<sequence>MTIYLVISADSSVGFYSYYRIRLGDRVKYVVVAPRALDKEELWLPLYYIPPLPYDRDDWTIAHIGRDAESGELKFSLENRNLVGVEEIWHPEMIDCLVLERTRLLSPTVEECIRKDRPGAIPLIAKIAAFEWQMPLLVGETHAYRLLEGTGIAPRFLGHIHERGRVIGVLLEKAEGRFAGIEDLPRCEEILSRLHAFGLLHGDPNRYNFVINGNDEIKLIDFEKTRFTEDSELMRAELASLPKYLVDESGRGGGFVTMPDEEEDGLSTKSHTEVLVTSTLGN</sequence>
<dbReference type="InterPro" id="IPR011009">
    <property type="entry name" value="Kinase-like_dom_sf"/>
</dbReference>
<keyword evidence="2" id="KW-1185">Reference proteome</keyword>
<dbReference type="SUPFAM" id="SSF56112">
    <property type="entry name" value="Protein kinase-like (PK-like)"/>
    <property type="match status" value="1"/>
</dbReference>
<name>A0AAN6N763_9PEZI</name>
<gene>
    <name evidence="1" type="ORF">QBC46DRAFT_437210</name>
</gene>